<dbReference type="InterPro" id="IPR011009">
    <property type="entry name" value="Kinase-like_dom_sf"/>
</dbReference>
<evidence type="ECO:0000256" key="5">
    <source>
        <dbReference type="PROSITE-ProRule" id="PRU10141"/>
    </source>
</evidence>
<dbReference type="InterPro" id="IPR050538">
    <property type="entry name" value="MAP_kinase_kinase_kinase"/>
</dbReference>
<evidence type="ECO:0000256" key="3">
    <source>
        <dbReference type="ARBA" id="ARBA00022777"/>
    </source>
</evidence>
<feature type="region of interest" description="Disordered" evidence="7">
    <location>
        <begin position="923"/>
        <end position="952"/>
    </location>
</feature>
<protein>
    <submittedName>
        <fullName evidence="9">Protein kinase-like domain</fullName>
    </submittedName>
</protein>
<feature type="compositionally biased region" description="Low complexity" evidence="7">
    <location>
        <begin position="384"/>
        <end position="399"/>
    </location>
</feature>
<name>A0A0V0Q9Z7_PSEPJ</name>
<keyword evidence="3 9" id="KW-0418">Kinase</keyword>
<evidence type="ECO:0000256" key="4">
    <source>
        <dbReference type="ARBA" id="ARBA00022840"/>
    </source>
</evidence>
<keyword evidence="6" id="KW-0175">Coiled coil</keyword>
<evidence type="ECO:0000256" key="6">
    <source>
        <dbReference type="SAM" id="Coils"/>
    </source>
</evidence>
<dbReference type="InterPro" id="IPR017441">
    <property type="entry name" value="Protein_kinase_ATP_BS"/>
</dbReference>
<feature type="compositionally biased region" description="Low complexity" evidence="7">
    <location>
        <begin position="925"/>
        <end position="941"/>
    </location>
</feature>
<dbReference type="PROSITE" id="PS00108">
    <property type="entry name" value="PROTEIN_KINASE_ST"/>
    <property type="match status" value="1"/>
</dbReference>
<evidence type="ECO:0000256" key="1">
    <source>
        <dbReference type="ARBA" id="ARBA00022679"/>
    </source>
</evidence>
<dbReference type="OrthoDB" id="40902at2759"/>
<keyword evidence="4 5" id="KW-0067">ATP-binding</keyword>
<keyword evidence="2 5" id="KW-0547">Nucleotide-binding</keyword>
<evidence type="ECO:0000259" key="8">
    <source>
        <dbReference type="PROSITE" id="PS50011"/>
    </source>
</evidence>
<evidence type="ECO:0000313" key="10">
    <source>
        <dbReference type="Proteomes" id="UP000054937"/>
    </source>
</evidence>
<dbReference type="Pfam" id="PF00069">
    <property type="entry name" value="Pkinase"/>
    <property type="match status" value="1"/>
</dbReference>
<reference evidence="9 10" key="1">
    <citation type="journal article" date="2015" name="Sci. Rep.">
        <title>Genome of the facultative scuticociliatosis pathogen Pseudocohnilembus persalinus provides insight into its virulence through horizontal gene transfer.</title>
        <authorList>
            <person name="Xiong J."/>
            <person name="Wang G."/>
            <person name="Cheng J."/>
            <person name="Tian M."/>
            <person name="Pan X."/>
            <person name="Warren A."/>
            <person name="Jiang C."/>
            <person name="Yuan D."/>
            <person name="Miao W."/>
        </authorList>
    </citation>
    <scope>NUCLEOTIDE SEQUENCE [LARGE SCALE GENOMIC DNA]</scope>
    <source>
        <strain evidence="9">36N120E</strain>
    </source>
</reference>
<dbReference type="GO" id="GO:0005524">
    <property type="term" value="F:ATP binding"/>
    <property type="evidence" value="ECO:0007669"/>
    <property type="project" value="UniProtKB-UniRule"/>
</dbReference>
<dbReference type="SMART" id="SM00220">
    <property type="entry name" value="S_TKc"/>
    <property type="match status" value="1"/>
</dbReference>
<accession>A0A0V0Q9Z7</accession>
<gene>
    <name evidence="9" type="ORF">PPERSA_11650</name>
</gene>
<keyword evidence="1" id="KW-0808">Transferase</keyword>
<feature type="region of interest" description="Disordered" evidence="7">
    <location>
        <begin position="366"/>
        <end position="406"/>
    </location>
</feature>
<dbReference type="Proteomes" id="UP000054937">
    <property type="component" value="Unassembled WGS sequence"/>
</dbReference>
<feature type="compositionally biased region" description="Low complexity" evidence="7">
    <location>
        <begin position="1037"/>
        <end position="1048"/>
    </location>
</feature>
<evidence type="ECO:0000313" key="9">
    <source>
        <dbReference type="EMBL" id="KRW99049.1"/>
    </source>
</evidence>
<dbReference type="InParanoid" id="A0A0V0Q9Z7"/>
<feature type="coiled-coil region" evidence="6">
    <location>
        <begin position="759"/>
        <end position="786"/>
    </location>
</feature>
<dbReference type="EMBL" id="LDAU01000223">
    <property type="protein sequence ID" value="KRW99049.1"/>
    <property type="molecule type" value="Genomic_DNA"/>
</dbReference>
<feature type="compositionally biased region" description="Basic residues" evidence="7">
    <location>
        <begin position="702"/>
        <end position="715"/>
    </location>
</feature>
<dbReference type="CDD" id="cd06606">
    <property type="entry name" value="STKc_MAPKKK"/>
    <property type="match status" value="1"/>
</dbReference>
<evidence type="ECO:0000256" key="7">
    <source>
        <dbReference type="SAM" id="MobiDB-lite"/>
    </source>
</evidence>
<dbReference type="PROSITE" id="PS50011">
    <property type="entry name" value="PROTEIN_KINASE_DOM"/>
    <property type="match status" value="1"/>
</dbReference>
<dbReference type="Gene3D" id="3.30.200.20">
    <property type="entry name" value="Phosphorylase Kinase, domain 1"/>
    <property type="match status" value="1"/>
</dbReference>
<feature type="compositionally biased region" description="Low complexity" evidence="7">
    <location>
        <begin position="1056"/>
        <end position="1071"/>
    </location>
</feature>
<dbReference type="GO" id="GO:0004672">
    <property type="term" value="F:protein kinase activity"/>
    <property type="evidence" value="ECO:0007669"/>
    <property type="project" value="InterPro"/>
</dbReference>
<feature type="binding site" evidence="5">
    <location>
        <position position="32"/>
    </location>
    <ligand>
        <name>ATP</name>
        <dbReference type="ChEBI" id="CHEBI:30616"/>
    </ligand>
</feature>
<feature type="region of interest" description="Disordered" evidence="7">
    <location>
        <begin position="689"/>
        <end position="749"/>
    </location>
</feature>
<dbReference type="PANTHER" id="PTHR48016:SF56">
    <property type="entry name" value="MAPKK KINASE"/>
    <property type="match status" value="1"/>
</dbReference>
<comment type="caution">
    <text evidence="9">The sequence shown here is derived from an EMBL/GenBank/DDBJ whole genome shotgun (WGS) entry which is preliminary data.</text>
</comment>
<organism evidence="9 10">
    <name type="scientific">Pseudocohnilembus persalinus</name>
    <name type="common">Ciliate</name>
    <dbReference type="NCBI Taxonomy" id="266149"/>
    <lineage>
        <taxon>Eukaryota</taxon>
        <taxon>Sar</taxon>
        <taxon>Alveolata</taxon>
        <taxon>Ciliophora</taxon>
        <taxon>Intramacronucleata</taxon>
        <taxon>Oligohymenophorea</taxon>
        <taxon>Scuticociliatia</taxon>
        <taxon>Philasterida</taxon>
        <taxon>Pseudocohnilembidae</taxon>
        <taxon>Pseudocohnilembus</taxon>
    </lineage>
</organism>
<dbReference type="AlphaFoldDB" id="A0A0V0Q9Z7"/>
<dbReference type="PROSITE" id="PS00107">
    <property type="entry name" value="PROTEIN_KINASE_ATP"/>
    <property type="match status" value="1"/>
</dbReference>
<proteinExistence type="predicted"/>
<dbReference type="PANTHER" id="PTHR48016">
    <property type="entry name" value="MAP KINASE KINASE KINASE SSK2-RELATED-RELATED"/>
    <property type="match status" value="1"/>
</dbReference>
<sequence length="1093" mass="128159">MNNLGTGSFGDVVKGMIYGPKNPEFPLYFAVKQVFVGAKGDRNVQRINQVKNEIRLLSTLKHQNIIRYLGFQQEDNNLNIFMELGTDTLKSKTQKYKQLPEQFVRRIMEEILLGLEYLHAHNIMHRDLKTANILFVNDKVKLADFGSAKQIQKANSSSYGEQFKSLIGTPQYMAPEVIRQEGRGRFSDIFSLGCIFYEMLTGKQLIPEKYKKMEEVINYIKKYDLKPDIQNKISDNANDFLLKCLKENPTERPNVYQLLRHPYITNSSMPDNNLSSNQKGIDYSIGSQNISKAFNSCIKYHESQNQNKKFDKNNDKDSQENDRLNQDSLNQNFIQGFLQSKKSSYFQKQSNEGNMFTQNMKMEKLQKEKNQNQNKKQMSREQIKQMMRAKQQQAKQQQKQQKEVNFNQKDNQFPATRQENGDFQKELAMNNFLGNIPKYSSENIPIFAFNKQKAMEDFNSGDLNLGLNQNSNESQKNKLNRQNDIQQFKELQQNQINQNLVQKNSGSSGEQIIQFDDDEDADENDLMDVNEVNENDNDKRKGLENHQYNQQYNKRGSIFSQNSSQNLQHNQNQIQKQNFIPDNRNINLLRGRQNNQNNQQKQQLFDDTDSLDANKHNVPPVFGLSRNQTEFLSVIDDENEENQVMKSKMKAIFELQEDINNKDDLDCKKRDKIQQMTYQIQNEFSDEEDDDIIDIDDENKSGKFKNRRHSQKVLRKTGDETQNDPNNVLYNPGPLRQQYSSDKNHPKYPKFMDKRMLTFKQQREKYLNLKNQHQNLKKQMNYQQENKENSLSIDEECDWEDGLQNKNINNNLSKQNSQSSQKNISSMRPIRKFGLKRQSQQQNQQNLDEFKTYNGGNKINKFEFNSVSGQNQESDDGGILNTQEDQNQFNSNYSQFNSNNLQKYYSYSSIHDNQFQLNLRQNTGNSQKNQQNNFTTNNTNHDNFKSFGTNSSGRNYFNANESFNQQNLNQYNNNINQNNFKSSNGSINHQFQSINSNQGQQNFYSFNNNNNLRGQHMLNDIQEQDELQGSVISNQQIQQNNQQQQFQQQRRKSHFQQFNTQQQQGEQKGIQRPNISRFQRSNMNDNQNTVNLI</sequence>
<feature type="region of interest" description="Disordered" evidence="7">
    <location>
        <begin position="1037"/>
        <end position="1074"/>
    </location>
</feature>
<dbReference type="InterPro" id="IPR008271">
    <property type="entry name" value="Ser/Thr_kinase_AS"/>
</dbReference>
<dbReference type="InterPro" id="IPR000719">
    <property type="entry name" value="Prot_kinase_dom"/>
</dbReference>
<dbReference type="SUPFAM" id="SSF56112">
    <property type="entry name" value="Protein kinase-like (PK-like)"/>
    <property type="match status" value="1"/>
</dbReference>
<keyword evidence="10" id="KW-1185">Reference proteome</keyword>
<evidence type="ECO:0000256" key="2">
    <source>
        <dbReference type="ARBA" id="ARBA00022741"/>
    </source>
</evidence>
<dbReference type="Gene3D" id="1.10.510.10">
    <property type="entry name" value="Transferase(Phosphotransferase) domain 1"/>
    <property type="match status" value="1"/>
</dbReference>
<feature type="domain" description="Protein kinase" evidence="8">
    <location>
        <begin position="1"/>
        <end position="264"/>
    </location>
</feature>